<organism evidence="8 9">
    <name type="scientific">Candidatus Endobugula sertula</name>
    <name type="common">Bugula neritina bacterial symbiont</name>
    <dbReference type="NCBI Taxonomy" id="62101"/>
    <lineage>
        <taxon>Bacteria</taxon>
        <taxon>Pseudomonadati</taxon>
        <taxon>Pseudomonadota</taxon>
        <taxon>Gammaproteobacteria</taxon>
        <taxon>Cellvibrionales</taxon>
        <taxon>Cellvibrionaceae</taxon>
        <taxon>Candidatus Endobugula</taxon>
    </lineage>
</organism>
<keyword evidence="4 7" id="KW-0812">Transmembrane</keyword>
<feature type="transmembrane region" description="Helical" evidence="7">
    <location>
        <begin position="30"/>
        <end position="50"/>
    </location>
</feature>
<evidence type="ECO:0000256" key="7">
    <source>
        <dbReference type="SAM" id="Phobius"/>
    </source>
</evidence>
<evidence type="ECO:0000313" key="9">
    <source>
        <dbReference type="Proteomes" id="UP000242502"/>
    </source>
</evidence>
<comment type="subcellular location">
    <subcellularLocation>
        <location evidence="1">Cell membrane</location>
        <topology evidence="1">Multi-pass membrane protein</topology>
    </subcellularLocation>
</comment>
<gene>
    <name evidence="8" type="ORF">AB835_00175</name>
</gene>
<accession>A0A1D2QU62</accession>
<evidence type="ECO:0000256" key="4">
    <source>
        <dbReference type="ARBA" id="ARBA00022692"/>
    </source>
</evidence>
<protein>
    <recommendedName>
        <fullName evidence="10">Cation transporter</fullName>
    </recommendedName>
</protein>
<dbReference type="GO" id="GO:0008324">
    <property type="term" value="F:monoatomic cation transmembrane transporter activity"/>
    <property type="evidence" value="ECO:0007669"/>
    <property type="project" value="InterPro"/>
</dbReference>
<dbReference type="EMBL" id="MDLC01000001">
    <property type="protein sequence ID" value="ODS25119.1"/>
    <property type="molecule type" value="Genomic_DNA"/>
</dbReference>
<keyword evidence="6 7" id="KW-0472">Membrane</keyword>
<evidence type="ECO:0008006" key="10">
    <source>
        <dbReference type="Google" id="ProtNLM"/>
    </source>
</evidence>
<dbReference type="GO" id="GO:0005886">
    <property type="term" value="C:plasma membrane"/>
    <property type="evidence" value="ECO:0007669"/>
    <property type="project" value="UniProtKB-SubCell"/>
</dbReference>
<evidence type="ECO:0000256" key="2">
    <source>
        <dbReference type="ARBA" id="ARBA00006228"/>
    </source>
</evidence>
<evidence type="ECO:0000313" key="8">
    <source>
        <dbReference type="EMBL" id="ODS25119.1"/>
    </source>
</evidence>
<evidence type="ECO:0000256" key="1">
    <source>
        <dbReference type="ARBA" id="ARBA00004651"/>
    </source>
</evidence>
<reference evidence="8 9" key="1">
    <citation type="journal article" date="2016" name="Appl. Environ. Microbiol.">
        <title>Lack of Overt Genome Reduction in the Bryostatin-Producing Bryozoan Symbiont "Candidatus Endobugula sertula".</title>
        <authorList>
            <person name="Miller I.J."/>
            <person name="Vanee N."/>
            <person name="Fong S.S."/>
            <person name="Lim-Fong G.E."/>
            <person name="Kwan J.C."/>
        </authorList>
    </citation>
    <scope>NUCLEOTIDE SEQUENCE [LARGE SCALE GENOMIC DNA]</scope>
    <source>
        <strain evidence="8">AB1-4</strain>
    </source>
</reference>
<dbReference type="PIRSF" id="PIRSF019239">
    <property type="entry name" value="MrpE"/>
    <property type="match status" value="1"/>
</dbReference>
<comment type="similarity">
    <text evidence="2">Belongs to the CPA3 antiporters (TC 2.A.63) subunit E family.</text>
</comment>
<dbReference type="Pfam" id="PF01899">
    <property type="entry name" value="MNHE"/>
    <property type="match status" value="1"/>
</dbReference>
<evidence type="ECO:0000256" key="5">
    <source>
        <dbReference type="ARBA" id="ARBA00022989"/>
    </source>
</evidence>
<keyword evidence="3" id="KW-1003">Cell membrane</keyword>
<evidence type="ECO:0000256" key="3">
    <source>
        <dbReference type="ARBA" id="ARBA00022475"/>
    </source>
</evidence>
<sequence length="175" mass="20256">MIFNRLYRLLIALVLLWILLSGMFEPMLLILGFISVLLVCFFAYQMRVLVHRGQSIYFRPLHIIRYWCWLVVEIFKSNWGVTKRVFNPLLPIKPVLKAIPAKQKTELGRVIYANSITLTPGTVAINIAKSGEILVHALHEDSIRELEMGHMDEKVCELEPSLPRILDSELTRNKE</sequence>
<dbReference type="AlphaFoldDB" id="A0A1D2QU62"/>
<dbReference type="Proteomes" id="UP000242502">
    <property type="component" value="Unassembled WGS sequence"/>
</dbReference>
<dbReference type="InterPro" id="IPR002758">
    <property type="entry name" value="Cation_antiport_E"/>
</dbReference>
<evidence type="ECO:0000256" key="6">
    <source>
        <dbReference type="ARBA" id="ARBA00023136"/>
    </source>
</evidence>
<keyword evidence="5 7" id="KW-1133">Transmembrane helix</keyword>
<comment type="caution">
    <text evidence="8">The sequence shown here is derived from an EMBL/GenBank/DDBJ whole genome shotgun (WGS) entry which is preliminary data.</text>
</comment>
<proteinExistence type="inferred from homology"/>
<dbReference type="STRING" id="62101.AB835_00175"/>
<dbReference type="PANTHER" id="PTHR34584">
    <property type="entry name" value="NA(+)/H(+) ANTIPORTER SUBUNIT E1"/>
    <property type="match status" value="1"/>
</dbReference>
<name>A0A1D2QU62_9GAMM</name>
<feature type="transmembrane region" description="Helical" evidence="7">
    <location>
        <begin position="7"/>
        <end position="24"/>
    </location>
</feature>
<dbReference type="PANTHER" id="PTHR34584:SF1">
    <property type="entry name" value="NA(+)_H(+) ANTIPORTER SUBUNIT E1"/>
    <property type="match status" value="1"/>
</dbReference>